<proteinExistence type="predicted"/>
<gene>
    <name evidence="1" type="ORF">COU09_02690</name>
</gene>
<name>A0A2H0URQ0_9BACT</name>
<dbReference type="EMBL" id="PFBB01000030">
    <property type="protein sequence ID" value="PIR88356.1"/>
    <property type="molecule type" value="Genomic_DNA"/>
</dbReference>
<organism evidence="1 2">
    <name type="scientific">Candidatus Harrisonbacteria bacterium CG10_big_fil_rev_8_21_14_0_10_44_23</name>
    <dbReference type="NCBI Taxonomy" id="1974585"/>
    <lineage>
        <taxon>Bacteria</taxon>
        <taxon>Candidatus Harrisoniibacteriota</taxon>
    </lineage>
</organism>
<dbReference type="Proteomes" id="UP000229615">
    <property type="component" value="Unassembled WGS sequence"/>
</dbReference>
<accession>A0A2H0URQ0</accession>
<protein>
    <submittedName>
        <fullName evidence="1">Uncharacterized protein</fullName>
    </submittedName>
</protein>
<dbReference type="AlphaFoldDB" id="A0A2H0URQ0"/>
<evidence type="ECO:0000313" key="2">
    <source>
        <dbReference type="Proteomes" id="UP000229615"/>
    </source>
</evidence>
<sequence length="74" mass="8840">MNDLEKAKILYECQIRMFGNGHFDLTVEDAAEVLRILKVKRKPEALKKSLRDFYESHPEKKEIDDSFKESYLQY</sequence>
<reference evidence="2" key="1">
    <citation type="submission" date="2017-09" db="EMBL/GenBank/DDBJ databases">
        <title>Depth-based differentiation of microbial function through sediment-hosted aquifers and enrichment of novel symbionts in the deep terrestrial subsurface.</title>
        <authorList>
            <person name="Probst A.J."/>
            <person name="Ladd B."/>
            <person name="Jarett J.K."/>
            <person name="Geller-Mcgrath D.E."/>
            <person name="Sieber C.M.K."/>
            <person name="Emerson J.B."/>
            <person name="Anantharaman K."/>
            <person name="Thomas B.C."/>
            <person name="Malmstrom R."/>
            <person name="Stieglmeier M."/>
            <person name="Klingl A."/>
            <person name="Woyke T."/>
            <person name="Ryan C.M."/>
            <person name="Banfield J.F."/>
        </authorList>
    </citation>
    <scope>NUCLEOTIDE SEQUENCE [LARGE SCALE GENOMIC DNA]</scope>
</reference>
<comment type="caution">
    <text evidence="1">The sequence shown here is derived from an EMBL/GenBank/DDBJ whole genome shotgun (WGS) entry which is preliminary data.</text>
</comment>
<evidence type="ECO:0000313" key="1">
    <source>
        <dbReference type="EMBL" id="PIR88356.1"/>
    </source>
</evidence>